<feature type="transmembrane region" description="Helical" evidence="1">
    <location>
        <begin position="206"/>
        <end position="226"/>
    </location>
</feature>
<accession>A0A5C8E3Q7</accession>
<dbReference type="AlphaFoldDB" id="A0A5C8E3Q7"/>
<protein>
    <submittedName>
        <fullName evidence="2">Uncharacterized protein</fullName>
    </submittedName>
</protein>
<sequence length="245" mass="29150">MGHVNVLLRFILDIFATKGINIFHKIMLILFIFTISILTLLFIDNTFYFSKHIYNKNKLENIEKIYSLLENENISFEDKKYLNSLKENIIYKNKIIDNIEILFTKIVDNIGKNMLYKYKEDANENINIIQYVISYSWVIIILSLIIIISLFYFFRKKELSLIGFLSSLSLTVFFSLLLIAGSYVIFEYIKYNTIIYKWNMNIYLKNIILSFIIYFIAFIIFAIICVDLDNNEKKNKEEIKTEESN</sequence>
<keyword evidence="1" id="KW-0472">Membrane</keyword>
<feature type="transmembrane region" description="Helical" evidence="1">
    <location>
        <begin position="128"/>
        <end position="154"/>
    </location>
</feature>
<evidence type="ECO:0000313" key="3">
    <source>
        <dbReference type="Proteomes" id="UP000324707"/>
    </source>
</evidence>
<feature type="transmembrane region" description="Helical" evidence="1">
    <location>
        <begin position="26"/>
        <end position="43"/>
    </location>
</feature>
<gene>
    <name evidence="2" type="ORF">EPJ69_09420</name>
</gene>
<keyword evidence="1" id="KW-0812">Transmembrane</keyword>
<dbReference type="RefSeq" id="WP_147737177.1">
    <property type="nucleotide sequence ID" value="NZ_SAXX01000022.1"/>
</dbReference>
<comment type="caution">
    <text evidence="2">The sequence shown here is derived from an EMBL/GenBank/DDBJ whole genome shotgun (WGS) entry which is preliminary data.</text>
</comment>
<feature type="transmembrane region" description="Helical" evidence="1">
    <location>
        <begin position="161"/>
        <end position="186"/>
    </location>
</feature>
<evidence type="ECO:0000313" key="2">
    <source>
        <dbReference type="EMBL" id="TXJ31042.1"/>
    </source>
</evidence>
<dbReference type="EMBL" id="SAXX01000022">
    <property type="protein sequence ID" value="TXJ31042.1"/>
    <property type="molecule type" value="Genomic_DNA"/>
</dbReference>
<reference evidence="2 3" key="1">
    <citation type="journal article" date="1992" name="Lakartidningen">
        <title>[Penicillin V and not amoxicillin is the first choice preparation in acute otitis].</title>
        <authorList>
            <person name="Kamme C."/>
            <person name="Lundgren K."/>
            <person name="Prellner K."/>
        </authorList>
    </citation>
    <scope>NUCLEOTIDE SEQUENCE [LARGE SCALE GENOMIC DNA]</scope>
    <source>
        <strain evidence="2 3">PC5538III-lc</strain>
    </source>
</reference>
<dbReference type="Proteomes" id="UP000324707">
    <property type="component" value="Unassembled WGS sequence"/>
</dbReference>
<proteinExistence type="predicted"/>
<evidence type="ECO:0000256" key="1">
    <source>
        <dbReference type="SAM" id="Phobius"/>
    </source>
</evidence>
<keyword evidence="1" id="KW-1133">Transmembrane helix</keyword>
<organism evidence="2 3">
    <name type="scientific">Brachyspira aalborgi</name>
    <dbReference type="NCBI Taxonomy" id="29522"/>
    <lineage>
        <taxon>Bacteria</taxon>
        <taxon>Pseudomonadati</taxon>
        <taxon>Spirochaetota</taxon>
        <taxon>Spirochaetia</taxon>
        <taxon>Brachyspirales</taxon>
        <taxon>Brachyspiraceae</taxon>
        <taxon>Brachyspira</taxon>
    </lineage>
</organism>
<name>A0A5C8E3Q7_9SPIR</name>